<dbReference type="InterPro" id="IPR011705">
    <property type="entry name" value="BACK"/>
</dbReference>
<reference evidence="6" key="1">
    <citation type="submission" date="2023-06" db="EMBL/GenBank/DDBJ databases">
        <title>Genomic analysis of the entomopathogenic nematode Steinernema hermaphroditum.</title>
        <authorList>
            <person name="Schwarz E.M."/>
            <person name="Heppert J.K."/>
            <person name="Baniya A."/>
            <person name="Schwartz H.T."/>
            <person name="Tan C.-H."/>
            <person name="Antoshechkin I."/>
            <person name="Sternberg P.W."/>
            <person name="Goodrich-Blair H."/>
            <person name="Dillman A.R."/>
        </authorList>
    </citation>
    <scope>NUCLEOTIDE SEQUENCE</scope>
    <source>
        <strain evidence="6">PS9179</strain>
        <tissue evidence="6">Whole animal</tissue>
    </source>
</reference>
<gene>
    <name evidence="6" type="ORF">QR680_017916</name>
</gene>
<keyword evidence="4" id="KW-0833">Ubl conjugation pathway</keyword>
<dbReference type="SUPFAM" id="SSF117281">
    <property type="entry name" value="Kelch motif"/>
    <property type="match status" value="2"/>
</dbReference>
<dbReference type="EMBL" id="JAUCMV010000004">
    <property type="protein sequence ID" value="KAK0405309.1"/>
    <property type="molecule type" value="Genomic_DNA"/>
</dbReference>
<dbReference type="SMART" id="SM00875">
    <property type="entry name" value="BACK"/>
    <property type="match status" value="1"/>
</dbReference>
<keyword evidence="7" id="KW-1185">Reference proteome</keyword>
<accession>A0AA39HIH6</accession>
<feature type="domain" description="BACK" evidence="5">
    <location>
        <begin position="109"/>
        <end position="206"/>
    </location>
</feature>
<evidence type="ECO:0000256" key="3">
    <source>
        <dbReference type="ARBA" id="ARBA00022737"/>
    </source>
</evidence>
<dbReference type="Gene3D" id="2.120.10.80">
    <property type="entry name" value="Kelch-type beta propeller"/>
    <property type="match status" value="1"/>
</dbReference>
<organism evidence="6 7">
    <name type="scientific">Steinernema hermaphroditum</name>
    <dbReference type="NCBI Taxonomy" id="289476"/>
    <lineage>
        <taxon>Eukaryota</taxon>
        <taxon>Metazoa</taxon>
        <taxon>Ecdysozoa</taxon>
        <taxon>Nematoda</taxon>
        <taxon>Chromadorea</taxon>
        <taxon>Rhabditida</taxon>
        <taxon>Tylenchina</taxon>
        <taxon>Panagrolaimomorpha</taxon>
        <taxon>Strongyloidoidea</taxon>
        <taxon>Steinernematidae</taxon>
        <taxon>Steinernema</taxon>
    </lineage>
</organism>
<keyword evidence="3" id="KW-0677">Repeat</keyword>
<evidence type="ECO:0000256" key="4">
    <source>
        <dbReference type="ARBA" id="ARBA00022786"/>
    </source>
</evidence>
<dbReference type="PANTHER" id="PTHR24412:SF489">
    <property type="entry name" value="RING FINGER DOMAIN AND KELCH REPEAT-CONTAINING PROTEIN DDB_G0271372"/>
    <property type="match status" value="1"/>
</dbReference>
<evidence type="ECO:0000259" key="5">
    <source>
        <dbReference type="SMART" id="SM00875"/>
    </source>
</evidence>
<dbReference type="InterPro" id="IPR017096">
    <property type="entry name" value="BTB-kelch_protein"/>
</dbReference>
<keyword evidence="2" id="KW-0880">Kelch repeat</keyword>
<dbReference type="Pfam" id="PF01344">
    <property type="entry name" value="Kelch_1"/>
    <property type="match status" value="4"/>
</dbReference>
<comment type="caution">
    <text evidence="6">The sequence shown here is derived from an EMBL/GenBank/DDBJ whole genome shotgun (WGS) entry which is preliminary data.</text>
</comment>
<dbReference type="Pfam" id="PF07707">
    <property type="entry name" value="BACK"/>
    <property type="match status" value="1"/>
</dbReference>
<dbReference type="PANTHER" id="PTHR24412">
    <property type="entry name" value="KELCH PROTEIN"/>
    <property type="match status" value="1"/>
</dbReference>
<dbReference type="Proteomes" id="UP001175271">
    <property type="component" value="Unassembled WGS sequence"/>
</dbReference>
<dbReference type="PRINTS" id="PR00501">
    <property type="entry name" value="KELCHREPEAT"/>
</dbReference>
<dbReference type="SMART" id="SM00612">
    <property type="entry name" value="Kelch"/>
    <property type="match status" value="5"/>
</dbReference>
<evidence type="ECO:0000313" key="7">
    <source>
        <dbReference type="Proteomes" id="UP001175271"/>
    </source>
</evidence>
<dbReference type="InterPro" id="IPR006652">
    <property type="entry name" value="Kelch_1"/>
</dbReference>
<sequence length="535" mass="60338">MSSQTLRDCVIVSDDGQEFAVHSSRMKKVWPLGAKLINLTREYPMLRIELDIETEIVDLIVKYVNNGDYESILAKWNLRDKLLRACADMQLKELQYKILHTLSQRMNSSCSLYVWGALRTANHPSQENALDSVLFQLRTMKKSRDFLELSLDEIRTLLGHKRLHVHSEDEVWGMAKTWIEAKPIERKEHLATLFSLIRFQTRQEVSALIDKEQLLSSNGIRVQDADMHWTRREPRSFLLALNGWSAAALQDIDIFSNYTNRFVRFHMIEDHANPVAYAIAEVLDGKIYVVGGGAADKFFNSVRIFDPAAMQWRSSAPSMKIPRCYPSSAVLNGKLFVIGGFDGSQRTNSVEFYNPKTNAWKAAARMLERRSDSAAAVMNGFLYVFGGVSITNVLDTVERYDPATNRWTFIGTMPHKASGVTAIAWEGEILLIGGSDDGVRLKNVLRFTKHHTFRAAGQLNVARSNAGVACYNGKVYVAGGYSHEVGGVIDSVEVYEDGAWKTCCRLPRVKSGLKMVTIDNWPKAPRSFYHVPNSS</sequence>
<evidence type="ECO:0000256" key="2">
    <source>
        <dbReference type="ARBA" id="ARBA00022441"/>
    </source>
</evidence>
<comment type="pathway">
    <text evidence="1">Protein modification; protein ubiquitination.</text>
</comment>
<dbReference type="InterPro" id="IPR015915">
    <property type="entry name" value="Kelch-typ_b-propeller"/>
</dbReference>
<proteinExistence type="predicted"/>
<evidence type="ECO:0000256" key="1">
    <source>
        <dbReference type="ARBA" id="ARBA00004906"/>
    </source>
</evidence>
<dbReference type="Gene3D" id="1.25.40.420">
    <property type="match status" value="1"/>
</dbReference>
<evidence type="ECO:0000313" key="6">
    <source>
        <dbReference type="EMBL" id="KAK0405309.1"/>
    </source>
</evidence>
<protein>
    <recommendedName>
        <fullName evidence="5">BACK domain-containing protein</fullName>
    </recommendedName>
</protein>
<dbReference type="PIRSF" id="PIRSF037037">
    <property type="entry name" value="Kelch-like_protein_gigaxonin"/>
    <property type="match status" value="1"/>
</dbReference>
<dbReference type="AlphaFoldDB" id="A0AA39HIH6"/>
<name>A0AA39HIH6_9BILA</name>